<feature type="transmembrane region" description="Helical" evidence="1">
    <location>
        <begin position="51"/>
        <end position="67"/>
    </location>
</feature>
<dbReference type="EMBL" id="JBHUOG010000001">
    <property type="protein sequence ID" value="MFD2794174.1"/>
    <property type="molecule type" value="Genomic_DNA"/>
</dbReference>
<sequence length="96" mass="10261">MFSFVNAAAEEGAYNGVAQRAFGLDVGRVFAVVLAAAMFGASHWYGFPNGWWGVVLATAYGLVLSALRQVSHGLLLPWVAHVLADLTIVAVLLTLW</sequence>
<keyword evidence="3" id="KW-0378">Hydrolase</keyword>
<keyword evidence="1" id="KW-1133">Transmembrane helix</keyword>
<name>A0ABW5VTC3_9MICO</name>
<comment type="caution">
    <text evidence="3">The sequence shown here is derived from an EMBL/GenBank/DDBJ whole genome shotgun (WGS) entry which is preliminary data.</text>
</comment>
<reference evidence="4" key="1">
    <citation type="journal article" date="2019" name="Int. J. Syst. Evol. Microbiol.">
        <title>The Global Catalogue of Microorganisms (GCM) 10K type strain sequencing project: providing services to taxonomists for standard genome sequencing and annotation.</title>
        <authorList>
            <consortium name="The Broad Institute Genomics Platform"/>
            <consortium name="The Broad Institute Genome Sequencing Center for Infectious Disease"/>
            <person name="Wu L."/>
            <person name="Ma J."/>
        </authorList>
    </citation>
    <scope>NUCLEOTIDE SEQUENCE [LARGE SCALE GENOMIC DNA]</scope>
    <source>
        <strain evidence="4">CCM 7044</strain>
    </source>
</reference>
<organism evidence="3 4">
    <name type="scientific">Promicromonospora vindobonensis</name>
    <dbReference type="NCBI Taxonomy" id="195748"/>
    <lineage>
        <taxon>Bacteria</taxon>
        <taxon>Bacillati</taxon>
        <taxon>Actinomycetota</taxon>
        <taxon>Actinomycetes</taxon>
        <taxon>Micrococcales</taxon>
        <taxon>Promicromonosporaceae</taxon>
        <taxon>Promicromonospora</taxon>
    </lineage>
</organism>
<dbReference type="EC" id="3.4.-.-" evidence="3"/>
<dbReference type="InterPro" id="IPR003675">
    <property type="entry name" value="Rce1/LyrA-like_dom"/>
</dbReference>
<gene>
    <name evidence="3" type="ORF">ACFS27_11510</name>
</gene>
<evidence type="ECO:0000313" key="4">
    <source>
        <dbReference type="Proteomes" id="UP001597479"/>
    </source>
</evidence>
<proteinExistence type="predicted"/>
<accession>A0ABW5VTC3</accession>
<feature type="transmembrane region" description="Helical" evidence="1">
    <location>
        <begin position="26"/>
        <end position="45"/>
    </location>
</feature>
<keyword evidence="4" id="KW-1185">Reference proteome</keyword>
<protein>
    <submittedName>
        <fullName evidence="3">CPBP family intramembrane glutamic endopeptidase</fullName>
        <ecNumber evidence="3">3.4.-.-</ecNumber>
    </submittedName>
</protein>
<feature type="transmembrane region" description="Helical" evidence="1">
    <location>
        <begin position="74"/>
        <end position="95"/>
    </location>
</feature>
<keyword evidence="1" id="KW-0472">Membrane</keyword>
<dbReference type="Pfam" id="PF02517">
    <property type="entry name" value="Rce1-like"/>
    <property type="match status" value="1"/>
</dbReference>
<evidence type="ECO:0000259" key="2">
    <source>
        <dbReference type="Pfam" id="PF02517"/>
    </source>
</evidence>
<feature type="domain" description="CAAX prenyl protease 2/Lysostaphin resistance protein A-like" evidence="2">
    <location>
        <begin position="2"/>
        <end position="86"/>
    </location>
</feature>
<dbReference type="Proteomes" id="UP001597479">
    <property type="component" value="Unassembled WGS sequence"/>
</dbReference>
<keyword evidence="1" id="KW-0812">Transmembrane</keyword>
<dbReference type="GO" id="GO:0016787">
    <property type="term" value="F:hydrolase activity"/>
    <property type="evidence" value="ECO:0007669"/>
    <property type="project" value="UniProtKB-KW"/>
</dbReference>
<evidence type="ECO:0000313" key="3">
    <source>
        <dbReference type="EMBL" id="MFD2794174.1"/>
    </source>
</evidence>
<dbReference type="RefSeq" id="WP_377183014.1">
    <property type="nucleotide sequence ID" value="NZ_JBHUOG010000001.1"/>
</dbReference>
<evidence type="ECO:0000256" key="1">
    <source>
        <dbReference type="SAM" id="Phobius"/>
    </source>
</evidence>